<dbReference type="EMBL" id="JAOPGA020001197">
    <property type="protein sequence ID" value="KAL0486003.1"/>
    <property type="molecule type" value="Genomic_DNA"/>
</dbReference>
<dbReference type="Proteomes" id="UP001431209">
    <property type="component" value="Unassembled WGS sequence"/>
</dbReference>
<dbReference type="InterPro" id="IPR036249">
    <property type="entry name" value="Thioredoxin-like_sf"/>
</dbReference>
<dbReference type="InterPro" id="IPR016137">
    <property type="entry name" value="RGS"/>
</dbReference>
<feature type="domain" description="RGS" evidence="1">
    <location>
        <begin position="255"/>
        <end position="382"/>
    </location>
</feature>
<gene>
    <name evidence="2" type="ORF">AKO1_012239</name>
</gene>
<dbReference type="CDD" id="cd07440">
    <property type="entry name" value="RGS"/>
    <property type="match status" value="1"/>
</dbReference>
<dbReference type="PROSITE" id="PS50132">
    <property type="entry name" value="RGS"/>
    <property type="match status" value="1"/>
</dbReference>
<comment type="caution">
    <text evidence="2">The sequence shown here is derived from an EMBL/GenBank/DDBJ whole genome shotgun (WGS) entry which is preliminary data.</text>
</comment>
<name>A0AAW2Z872_9EUKA</name>
<evidence type="ECO:0000313" key="2">
    <source>
        <dbReference type="EMBL" id="KAL0486003.1"/>
    </source>
</evidence>
<dbReference type="InterPro" id="IPR044926">
    <property type="entry name" value="RGS_subdomain_2"/>
</dbReference>
<reference evidence="2 3" key="1">
    <citation type="submission" date="2024-03" db="EMBL/GenBank/DDBJ databases">
        <title>The Acrasis kona genome and developmental transcriptomes reveal deep origins of eukaryotic multicellular pathways.</title>
        <authorList>
            <person name="Sheikh S."/>
            <person name="Fu C.-J."/>
            <person name="Brown M.W."/>
            <person name="Baldauf S.L."/>
        </authorList>
    </citation>
    <scope>NUCLEOTIDE SEQUENCE [LARGE SCALE GENOMIC DNA]</scope>
    <source>
        <strain evidence="2 3">ATCC MYA-3509</strain>
    </source>
</reference>
<dbReference type="Gene3D" id="1.10.167.10">
    <property type="entry name" value="Regulator of G-protein Signalling 4, domain 2"/>
    <property type="match status" value="1"/>
</dbReference>
<proteinExistence type="predicted"/>
<dbReference type="Gene3D" id="3.40.30.10">
    <property type="entry name" value="Glutaredoxin"/>
    <property type="match status" value="1"/>
</dbReference>
<dbReference type="AlphaFoldDB" id="A0AAW2Z872"/>
<protein>
    <recommendedName>
        <fullName evidence="1">RGS domain-containing protein</fullName>
    </recommendedName>
</protein>
<accession>A0AAW2Z872</accession>
<dbReference type="SUPFAM" id="SSF48097">
    <property type="entry name" value="Regulator of G-protein signaling, RGS"/>
    <property type="match status" value="1"/>
</dbReference>
<organism evidence="2 3">
    <name type="scientific">Acrasis kona</name>
    <dbReference type="NCBI Taxonomy" id="1008807"/>
    <lineage>
        <taxon>Eukaryota</taxon>
        <taxon>Discoba</taxon>
        <taxon>Heterolobosea</taxon>
        <taxon>Tetramitia</taxon>
        <taxon>Eutetramitia</taxon>
        <taxon>Acrasidae</taxon>
        <taxon>Acrasis</taxon>
    </lineage>
</organism>
<evidence type="ECO:0000259" key="1">
    <source>
        <dbReference type="PROSITE" id="PS50132"/>
    </source>
</evidence>
<dbReference type="SUPFAM" id="SSF52833">
    <property type="entry name" value="Thioredoxin-like"/>
    <property type="match status" value="1"/>
</dbReference>
<keyword evidence="3" id="KW-1185">Reference proteome</keyword>
<evidence type="ECO:0000313" key="3">
    <source>
        <dbReference type="Proteomes" id="UP001431209"/>
    </source>
</evidence>
<sequence length="385" mass="44063">MTVTHLEEGFLDRVPTTSGLTVGALSNKHKVLLLFLRHTNCVFCKESIELIADNYGNLIKYNTIPVLVHMESPKYFAKFLKDFAGENQIIGNMVSAHDEYNYISKAFSVIDEASPVKHLPTMVYRALTSKYLGQTSPFAPEGLSNHRIPAVFVIENGKVINEFRYAHQGDRADFLRVLINPNGVDKSTGITLVKRSELVCDNLFCDIPPPRSAFVPGTPEMRNKKSLVCTPTKTERSNDQADALERILKEERVECLQDLLDSPFKLRFFHLFAAQQFCAENVIFWSVLKPLFLEQVNLKYRVNNSEAERRKIGKNICDVFFDPESLLEINVKERSKNYIRQHLEQNAADVELFDMITKELEDQVLAHLFCSFVESDLYLEMKNVK</sequence>
<dbReference type="InterPro" id="IPR036305">
    <property type="entry name" value="RGS_sf"/>
</dbReference>
<dbReference type="Pfam" id="PF00615">
    <property type="entry name" value="RGS"/>
    <property type="match status" value="1"/>
</dbReference>
<dbReference type="SMART" id="SM00315">
    <property type="entry name" value="RGS"/>
    <property type="match status" value="1"/>
</dbReference>